<reference evidence="1" key="1">
    <citation type="journal article" date="2011" name="Environ. Microbiol.">
        <title>Genomic insights into the metabolic potential of the polycyclic aromatic hydrocarbon degrading sulfate-reducing Deltaproteobacterium N47.</title>
        <authorList>
            <person name="Bergmann F."/>
            <person name="Selesi D."/>
            <person name="Weinmaier T."/>
            <person name="Tischler P."/>
            <person name="Rattei T."/>
            <person name="Meckenstock R.U."/>
        </authorList>
    </citation>
    <scope>NUCLEOTIDE SEQUENCE</scope>
</reference>
<dbReference type="AlphaFoldDB" id="E1YAM4"/>
<dbReference type="EMBL" id="FR695866">
    <property type="protein sequence ID" value="CBX27618.1"/>
    <property type="molecule type" value="Genomic_DNA"/>
</dbReference>
<proteinExistence type="predicted"/>
<dbReference type="SUPFAM" id="SSF47384">
    <property type="entry name" value="Homodimeric domain of signal transducing histidine kinase"/>
    <property type="match status" value="1"/>
</dbReference>
<evidence type="ECO:0008006" key="2">
    <source>
        <dbReference type="Google" id="ProtNLM"/>
    </source>
</evidence>
<dbReference type="Gene3D" id="1.10.287.130">
    <property type="match status" value="1"/>
</dbReference>
<evidence type="ECO:0000313" key="1">
    <source>
        <dbReference type="EMBL" id="CBX27618.1"/>
    </source>
</evidence>
<gene>
    <name evidence="1" type="ORF">N47_H24400</name>
</gene>
<name>E1YAM4_9BACT</name>
<protein>
    <recommendedName>
        <fullName evidence="2">Signal transduction histidine kinase dimerisation/phosphoacceptor domain-containing protein</fullName>
    </recommendedName>
</protein>
<organism evidence="1">
    <name type="scientific">uncultured Desulfobacterium sp</name>
    <dbReference type="NCBI Taxonomy" id="201089"/>
    <lineage>
        <taxon>Bacteria</taxon>
        <taxon>Pseudomonadati</taxon>
        <taxon>Thermodesulfobacteriota</taxon>
        <taxon>Desulfobacteria</taxon>
        <taxon>Desulfobacterales</taxon>
        <taxon>Desulfobacteriaceae</taxon>
        <taxon>Desulfobacterium</taxon>
        <taxon>environmental samples</taxon>
    </lineage>
</organism>
<dbReference type="GO" id="GO:0000155">
    <property type="term" value="F:phosphorelay sensor kinase activity"/>
    <property type="evidence" value="ECO:0007669"/>
    <property type="project" value="InterPro"/>
</dbReference>
<sequence length="215" mass="23626">MTSKTDVHGDNALKFFGNMTASISHEVNNVLAIINENAGLLGDLCAMAERGRPVDPGRIKVASQKIISQVQRGDTIIKNLNKFAHSVDEPDCKANVNDIIYLISGLSERLAVMRGIKLEIIEKADPVFVSTNPFLLVTLIWFILDYAMSAAGKEKTVCLNAEKKQDKVVITFSNLKGLAEIKPDQFPGEREQTLLSKLSAEVTFDIADQKIVIVL</sequence>
<dbReference type="InterPro" id="IPR036097">
    <property type="entry name" value="HisK_dim/P_sf"/>
</dbReference>
<accession>E1YAM4</accession>